<dbReference type="Pfam" id="PF04055">
    <property type="entry name" value="Radical_SAM"/>
    <property type="match status" value="1"/>
</dbReference>
<evidence type="ECO:0000256" key="2">
    <source>
        <dbReference type="ARBA" id="ARBA00023004"/>
    </source>
</evidence>
<feature type="region of interest" description="Disordered" evidence="4">
    <location>
        <begin position="1"/>
        <end position="26"/>
    </location>
</feature>
<dbReference type="SFLD" id="SFLDS00029">
    <property type="entry name" value="Radical_SAM"/>
    <property type="match status" value="1"/>
</dbReference>
<dbReference type="PROSITE" id="PS51918">
    <property type="entry name" value="RADICAL_SAM"/>
    <property type="match status" value="1"/>
</dbReference>
<evidence type="ECO:0000313" key="8">
    <source>
        <dbReference type="Proteomes" id="UP000050564"/>
    </source>
</evidence>
<keyword evidence="2" id="KW-0408">Iron</keyword>
<evidence type="ECO:0000259" key="5">
    <source>
        <dbReference type="PROSITE" id="PS51918"/>
    </source>
</evidence>
<comment type="caution">
    <text evidence="6">The sequence shown here is derived from an EMBL/GenBank/DDBJ whole genome shotgun (WGS) entry which is preliminary data.</text>
</comment>
<evidence type="ECO:0000313" key="6">
    <source>
        <dbReference type="EMBL" id="KPW64646.1"/>
    </source>
</evidence>
<dbReference type="SMART" id="SM00729">
    <property type="entry name" value="Elp3"/>
    <property type="match status" value="1"/>
</dbReference>
<dbReference type="SFLD" id="SFLDG01084">
    <property type="entry name" value="Uncharacterised_Radical_SAM_Su"/>
    <property type="match status" value="1"/>
</dbReference>
<dbReference type="AlphaFoldDB" id="A0A0N8QUK5"/>
<feature type="compositionally biased region" description="Polar residues" evidence="4">
    <location>
        <begin position="12"/>
        <end position="26"/>
    </location>
</feature>
<dbReference type="NCBIfam" id="NF033668">
    <property type="entry name" value="rSAM_PA0069"/>
    <property type="match status" value="1"/>
</dbReference>
<dbReference type="InterPro" id="IPR058240">
    <property type="entry name" value="rSAM_sf"/>
</dbReference>
<dbReference type="InterPro" id="IPR040086">
    <property type="entry name" value="MJ0683-like"/>
</dbReference>
<organism evidence="6 8">
    <name type="scientific">Pseudomonas cannabina</name>
    <dbReference type="NCBI Taxonomy" id="86840"/>
    <lineage>
        <taxon>Bacteria</taxon>
        <taxon>Pseudomonadati</taxon>
        <taxon>Pseudomonadota</taxon>
        <taxon>Gammaproteobacteria</taxon>
        <taxon>Pseudomonadales</taxon>
        <taxon>Pseudomonadaceae</taxon>
        <taxon>Pseudomonas</taxon>
    </lineage>
</organism>
<dbReference type="Gene3D" id="3.80.30.30">
    <property type="match status" value="1"/>
</dbReference>
<dbReference type="EMBL" id="LJPX01000613">
    <property type="protein sequence ID" value="KPW64646.1"/>
    <property type="molecule type" value="Genomic_DNA"/>
</dbReference>
<dbReference type="EMBL" id="RBOW01000318">
    <property type="protein sequence ID" value="RMN34892.1"/>
    <property type="molecule type" value="Genomic_DNA"/>
</dbReference>
<dbReference type="PANTHER" id="PTHR43432">
    <property type="entry name" value="SLR0285 PROTEIN"/>
    <property type="match status" value="1"/>
</dbReference>
<keyword evidence="3" id="KW-0411">Iron-sulfur</keyword>
<dbReference type="InterPro" id="IPR006638">
    <property type="entry name" value="Elp3/MiaA/NifB-like_rSAM"/>
</dbReference>
<keyword evidence="1" id="KW-0479">Metal-binding</keyword>
<gene>
    <name evidence="6" type="ORF">ALO81_04034</name>
    <name evidence="7" type="ORF">ALQ64_01336</name>
</gene>
<dbReference type="Proteomes" id="UP000281372">
    <property type="component" value="Unassembled WGS sequence"/>
</dbReference>
<evidence type="ECO:0000256" key="3">
    <source>
        <dbReference type="ARBA" id="ARBA00023014"/>
    </source>
</evidence>
<dbReference type="Proteomes" id="UP000050564">
    <property type="component" value="Unassembled WGS sequence"/>
</dbReference>
<dbReference type="InterPro" id="IPR007197">
    <property type="entry name" value="rSAM"/>
</dbReference>
<evidence type="ECO:0000256" key="1">
    <source>
        <dbReference type="ARBA" id="ARBA00022723"/>
    </source>
</evidence>
<feature type="domain" description="Radical SAM core" evidence="5">
    <location>
        <begin position="59"/>
        <end position="296"/>
    </location>
</feature>
<accession>A0A0N8QUK5</accession>
<reference evidence="6 8" key="1">
    <citation type="submission" date="2015-09" db="EMBL/GenBank/DDBJ databases">
        <title>Genome announcement of multiple Pseudomonas syringae strains.</title>
        <authorList>
            <person name="Thakur S."/>
            <person name="Wang P.W."/>
            <person name="Gong Y."/>
            <person name="Weir B.S."/>
            <person name="Guttman D.S."/>
        </authorList>
    </citation>
    <scope>NUCLEOTIDE SEQUENCE [LARGE SCALE GENOMIC DNA]</scope>
    <source>
        <strain evidence="6 8">ICMP2823</strain>
    </source>
</reference>
<dbReference type="PANTHER" id="PTHR43432:SF3">
    <property type="entry name" value="SLR0285 PROTEIN"/>
    <property type="match status" value="1"/>
</dbReference>
<dbReference type="GO" id="GO:0051536">
    <property type="term" value="F:iron-sulfur cluster binding"/>
    <property type="evidence" value="ECO:0007669"/>
    <property type="project" value="UniProtKB-KW"/>
</dbReference>
<name>A0A0N8QUK5_PSECA</name>
<dbReference type="CDD" id="cd01335">
    <property type="entry name" value="Radical_SAM"/>
    <property type="match status" value="1"/>
</dbReference>
<evidence type="ECO:0000313" key="9">
    <source>
        <dbReference type="Proteomes" id="UP000281372"/>
    </source>
</evidence>
<sequence length="372" mass="41637">MSSPSPIRGRGTASNPHNRFAPSQSVAEDDGWYQEVPLTQGTQVTHETAKSIITRNSSPDIPFDRSINPYRGCEHGCIYCFARPSHAYWDMSPGLDFETKLIAKTNAAALLEQQLSKPGYRCAPITLGANTDPYQPIEREYRISRATLEVLLRYRHPVSIITKGSLILRDLDLLAEMAKLRLVSVFISLTTLDDELKCILEPRAAAPKARLRAIRVLRNAGVPVGVLCAPMIPMINDHELEALLNEARDAGALSASYVMLRLPLEVAPLFDDWLKTHYPQRAEHVMSLIRQTRGGALYDSQFGSRMRGEGPFADLLAQRHAIAVKRLGLNRRESFKLDCDAFCRPGGQMSLLCRTWHYRANPHSRAIAFSFI</sequence>
<dbReference type="GO" id="GO:0046872">
    <property type="term" value="F:metal ion binding"/>
    <property type="evidence" value="ECO:0007669"/>
    <property type="project" value="UniProtKB-KW"/>
</dbReference>
<dbReference type="PATRIC" id="fig|86840.3.peg.5840"/>
<evidence type="ECO:0000313" key="7">
    <source>
        <dbReference type="EMBL" id="RMN34892.1"/>
    </source>
</evidence>
<reference evidence="7 9" key="2">
    <citation type="submission" date="2018-08" db="EMBL/GenBank/DDBJ databases">
        <title>Recombination of ecologically and evolutionarily significant loci maintains genetic cohesion in the Pseudomonas syringae species complex.</title>
        <authorList>
            <person name="Dillon M."/>
            <person name="Thakur S."/>
            <person name="Almeida R.N.D."/>
            <person name="Weir B.S."/>
            <person name="Guttman D.S."/>
        </authorList>
    </citation>
    <scope>NUCLEOTIDE SEQUENCE [LARGE SCALE GENOMIC DNA]</scope>
    <source>
        <strain evidence="7 9">ICMP 2821</strain>
    </source>
</reference>
<proteinExistence type="predicted"/>
<dbReference type="GO" id="GO:0003824">
    <property type="term" value="F:catalytic activity"/>
    <property type="evidence" value="ECO:0007669"/>
    <property type="project" value="InterPro"/>
</dbReference>
<protein>
    <submittedName>
        <fullName evidence="6">Radical SAM domain-containing protein</fullName>
    </submittedName>
</protein>
<evidence type="ECO:0000256" key="4">
    <source>
        <dbReference type="SAM" id="MobiDB-lite"/>
    </source>
</evidence>
<dbReference type="SUPFAM" id="SSF102114">
    <property type="entry name" value="Radical SAM enzymes"/>
    <property type="match status" value="1"/>
</dbReference>